<dbReference type="AlphaFoldDB" id="A0A1A9RUH0"/>
<dbReference type="Proteomes" id="UP000078103">
    <property type="component" value="Unassembled WGS sequence"/>
</dbReference>
<name>A0A1A9RUH0_EIKCO</name>
<organism evidence="4 5">
    <name type="scientific">Eikenella corrodens</name>
    <dbReference type="NCBI Taxonomy" id="539"/>
    <lineage>
        <taxon>Bacteria</taxon>
        <taxon>Pseudomonadati</taxon>
        <taxon>Pseudomonadota</taxon>
        <taxon>Betaproteobacteria</taxon>
        <taxon>Neisseriales</taxon>
        <taxon>Neisseriaceae</taxon>
        <taxon>Eikenella</taxon>
    </lineage>
</organism>
<dbReference type="RefSeq" id="WP_049258667.1">
    <property type="nucleotide sequence ID" value="NZ_CAUTFU010000059.1"/>
</dbReference>
<evidence type="ECO:0000313" key="7">
    <source>
        <dbReference type="Proteomes" id="UP000078103"/>
    </source>
</evidence>
<dbReference type="EMBL" id="LXSH01000012">
    <property type="protein sequence ID" value="OAM23628.1"/>
    <property type="molecule type" value="Genomic_DNA"/>
</dbReference>
<evidence type="ECO:0000313" key="5">
    <source>
        <dbReference type="Proteomes" id="UP000077589"/>
    </source>
</evidence>
<reference evidence="5 6" key="1">
    <citation type="submission" date="2016-05" db="EMBL/GenBank/DDBJ databases">
        <title>Draft genome of Corynebacterium afermentans subsp. afermentans LCDC 88199T.</title>
        <authorList>
            <person name="Bernier A.-M."/>
            <person name="Bernard K."/>
        </authorList>
    </citation>
    <scope>NUCLEOTIDE SEQUENCE [LARGE SCALE GENOMIC DNA]</scope>
    <source>
        <strain evidence="6">NML01-0328</strain>
        <strain evidence="5">NML04-0072</strain>
        <strain evidence="7">NML120819</strain>
    </source>
</reference>
<dbReference type="EMBL" id="LXSF01000005">
    <property type="protein sequence ID" value="OAM16599.1"/>
    <property type="molecule type" value="Genomic_DNA"/>
</dbReference>
<evidence type="ECO:0000259" key="1">
    <source>
        <dbReference type="PROSITE" id="PS51725"/>
    </source>
</evidence>
<reference evidence="4" key="2">
    <citation type="submission" date="2016-05" db="EMBL/GenBank/DDBJ databases">
        <authorList>
            <person name="Lavstsen T."/>
            <person name="Jespersen J.S."/>
        </authorList>
    </citation>
    <scope>NUCLEOTIDE SEQUENCE</scope>
    <source>
        <strain evidence="2">NML01-0328</strain>
        <strain evidence="4">NML04-0072</strain>
        <strain evidence="3">NML120819</strain>
    </source>
</reference>
<gene>
    <name evidence="2" type="ORF">A7P85_06225</name>
    <name evidence="3" type="ORF">A7P89_03665</name>
    <name evidence="4" type="ORF">A7P90_00300</name>
</gene>
<dbReference type="Proteomes" id="UP000077589">
    <property type="component" value="Unassembled WGS sequence"/>
</dbReference>
<evidence type="ECO:0000313" key="6">
    <source>
        <dbReference type="Proteomes" id="UP000078003"/>
    </source>
</evidence>
<accession>A0A1A9RUH0</accession>
<dbReference type="EMBL" id="LXSG01000003">
    <property type="protein sequence ID" value="OAM24580.1"/>
    <property type="molecule type" value="Genomic_DNA"/>
</dbReference>
<sequence>MITVVAQFEVKPAELDKFLQHCDELIAETRKENGCLSYHLYQNTQQPNQVSFIELWQNQAVLDTHSASAHFTRIVPTLVEACEKAPDIQLYTQIK</sequence>
<feature type="domain" description="ABM" evidence="1">
    <location>
        <begin position="2"/>
        <end position="94"/>
    </location>
</feature>
<keyword evidence="4" id="KW-0503">Monooxygenase</keyword>
<dbReference type="Pfam" id="PF03992">
    <property type="entry name" value="ABM"/>
    <property type="match status" value="1"/>
</dbReference>
<dbReference type="Proteomes" id="UP000078003">
    <property type="component" value="Unassembled WGS sequence"/>
</dbReference>
<comment type="caution">
    <text evidence="4">The sequence shown here is derived from an EMBL/GenBank/DDBJ whole genome shotgun (WGS) entry which is preliminary data.</text>
</comment>
<proteinExistence type="predicted"/>
<dbReference type="SUPFAM" id="SSF54909">
    <property type="entry name" value="Dimeric alpha+beta barrel"/>
    <property type="match status" value="1"/>
</dbReference>
<dbReference type="GO" id="GO:0004497">
    <property type="term" value="F:monooxygenase activity"/>
    <property type="evidence" value="ECO:0007669"/>
    <property type="project" value="UniProtKB-KW"/>
</dbReference>
<evidence type="ECO:0000313" key="3">
    <source>
        <dbReference type="EMBL" id="OAM23628.1"/>
    </source>
</evidence>
<dbReference type="Gene3D" id="3.30.70.100">
    <property type="match status" value="1"/>
</dbReference>
<dbReference type="PANTHER" id="PTHR33336">
    <property type="entry name" value="QUINOL MONOOXYGENASE YGIN-RELATED"/>
    <property type="match status" value="1"/>
</dbReference>
<dbReference type="PROSITE" id="PS51725">
    <property type="entry name" value="ABM"/>
    <property type="match status" value="1"/>
</dbReference>
<dbReference type="InterPro" id="IPR050744">
    <property type="entry name" value="AI-2_Isomerase_LsrG"/>
</dbReference>
<dbReference type="InterPro" id="IPR007138">
    <property type="entry name" value="ABM_dom"/>
</dbReference>
<evidence type="ECO:0000313" key="2">
    <source>
        <dbReference type="EMBL" id="OAM16599.1"/>
    </source>
</evidence>
<keyword evidence="4" id="KW-0560">Oxidoreductase</keyword>
<dbReference type="OrthoDB" id="9812192at2"/>
<protein>
    <submittedName>
        <fullName evidence="4">Antibiotic biosynthesis monooxygenase</fullName>
    </submittedName>
</protein>
<dbReference type="InterPro" id="IPR011008">
    <property type="entry name" value="Dimeric_a/b-barrel"/>
</dbReference>
<dbReference type="STRING" id="539.A7P85_06225"/>
<evidence type="ECO:0000313" key="4">
    <source>
        <dbReference type="EMBL" id="OAM24580.1"/>
    </source>
</evidence>
<dbReference type="PANTHER" id="PTHR33336:SF15">
    <property type="entry name" value="ABM DOMAIN-CONTAINING PROTEIN"/>
    <property type="match status" value="1"/>
</dbReference>